<keyword evidence="3 8" id="KW-1003">Cell membrane</keyword>
<comment type="function">
    <text evidence="8">ATP-binding (A) component of a common energy-coupling factor (ECF) ABC-transporter complex.</text>
</comment>
<keyword evidence="7 8" id="KW-0472">Membrane</keyword>
<keyword evidence="2 8" id="KW-0813">Transport</keyword>
<dbReference type="InterPro" id="IPR003593">
    <property type="entry name" value="AAA+_ATPase"/>
</dbReference>
<name>A0A4Q7PK98_9FIRM</name>
<reference evidence="10 11" key="1">
    <citation type="submission" date="2019-02" db="EMBL/GenBank/DDBJ databases">
        <title>Genomic Encyclopedia of Type Strains, Phase IV (KMG-IV): sequencing the most valuable type-strain genomes for metagenomic binning, comparative biology and taxonomic classification.</title>
        <authorList>
            <person name="Goeker M."/>
        </authorList>
    </citation>
    <scope>NUCLEOTIDE SEQUENCE [LARGE SCALE GENOMIC DNA]</scope>
    <source>
        <strain evidence="10 11">DSM 29486</strain>
    </source>
</reference>
<dbReference type="PROSITE" id="PS00211">
    <property type="entry name" value="ABC_TRANSPORTER_1"/>
    <property type="match status" value="1"/>
</dbReference>
<dbReference type="NCBIfam" id="NF010158">
    <property type="entry name" value="PRK13637.1"/>
    <property type="match status" value="1"/>
</dbReference>
<evidence type="ECO:0000256" key="2">
    <source>
        <dbReference type="ARBA" id="ARBA00022448"/>
    </source>
</evidence>
<accession>A0A4Q7PK98</accession>
<dbReference type="GO" id="GO:0005524">
    <property type="term" value="F:ATP binding"/>
    <property type="evidence" value="ECO:0007669"/>
    <property type="project" value="UniProtKB-UniRule"/>
</dbReference>
<organism evidence="10 11">
    <name type="scientific">Cuneatibacter caecimuris</name>
    <dbReference type="NCBI Taxonomy" id="1796618"/>
    <lineage>
        <taxon>Bacteria</taxon>
        <taxon>Bacillati</taxon>
        <taxon>Bacillota</taxon>
        <taxon>Clostridia</taxon>
        <taxon>Lachnospirales</taxon>
        <taxon>Lachnospiraceae</taxon>
        <taxon>Cuneatibacter</taxon>
    </lineage>
</organism>
<dbReference type="OrthoDB" id="9784332at2"/>
<sequence>MPITLKHVNYVYGQDTTTPVHALEDVNLEIRDGEFIGLMGHTGSGKSTLIQHLNGLIRPTSGEILYNGENIYGEGYSLKELRSKVGLVFQYPEHQLFETDVFSDVCFGPKNLKLPKEEVEKRAAEALEMVGLDESYYKLSPFELSGGQKRRVAIAGVLAMQPQVLILDEPTAGLDPVGRDEILGQVRRLHEEKGFTIILVSHSMEDLAVYARRLIVMSKGRVKFDGSPREVFAHFRELEEIGLAAPQVTYIVHALREAGFPIETDLITVREAKEAILKILKDV</sequence>
<comment type="similarity">
    <text evidence="8">Belongs to the ABC transporter superfamily. Energy-coupling factor EcfA family.</text>
</comment>
<keyword evidence="6" id="KW-1278">Translocase</keyword>
<evidence type="ECO:0000256" key="5">
    <source>
        <dbReference type="ARBA" id="ARBA00022840"/>
    </source>
</evidence>
<evidence type="ECO:0000256" key="3">
    <source>
        <dbReference type="ARBA" id="ARBA00022475"/>
    </source>
</evidence>
<keyword evidence="4 8" id="KW-0547">Nucleotide-binding</keyword>
<dbReference type="InterPro" id="IPR015856">
    <property type="entry name" value="ABC_transpr_CbiO/EcfA_su"/>
</dbReference>
<dbReference type="Proteomes" id="UP000292927">
    <property type="component" value="Unassembled WGS sequence"/>
</dbReference>
<dbReference type="FunFam" id="3.40.50.300:FF:000224">
    <property type="entry name" value="Energy-coupling factor transporter ATP-binding protein EcfA"/>
    <property type="match status" value="1"/>
</dbReference>
<comment type="caution">
    <text evidence="10">The sequence shown here is derived from an EMBL/GenBank/DDBJ whole genome shotgun (WGS) entry which is preliminary data.</text>
</comment>
<proteinExistence type="inferred from homology"/>
<protein>
    <recommendedName>
        <fullName evidence="8">Energy-coupling factor transporter ATP-binding protein EcfA2</fullName>
        <ecNumber evidence="8">7.-.-.-</ecNumber>
    </recommendedName>
</protein>
<dbReference type="EMBL" id="SGXF01000003">
    <property type="protein sequence ID" value="RZT00698.1"/>
    <property type="molecule type" value="Genomic_DNA"/>
</dbReference>
<keyword evidence="5 8" id="KW-0067">ATP-binding</keyword>
<comment type="subunit">
    <text evidence="8">Forms a stable energy-coupling factor (ECF) transporter complex composed of 2 membrane-embedded substrate-binding proteins (S component), 2 ATP-binding proteins (A component) and 2 transmembrane proteins (T component).</text>
</comment>
<evidence type="ECO:0000256" key="4">
    <source>
        <dbReference type="ARBA" id="ARBA00022741"/>
    </source>
</evidence>
<dbReference type="Pfam" id="PF00005">
    <property type="entry name" value="ABC_tran"/>
    <property type="match status" value="1"/>
</dbReference>
<dbReference type="RefSeq" id="WP_130435293.1">
    <property type="nucleotide sequence ID" value="NZ_SGXF01000003.1"/>
</dbReference>
<evidence type="ECO:0000256" key="6">
    <source>
        <dbReference type="ARBA" id="ARBA00022967"/>
    </source>
</evidence>
<dbReference type="InterPro" id="IPR003439">
    <property type="entry name" value="ABC_transporter-like_ATP-bd"/>
</dbReference>
<dbReference type="CDD" id="cd03225">
    <property type="entry name" value="ABC_cobalt_CbiO_domain1"/>
    <property type="match status" value="1"/>
</dbReference>
<dbReference type="AlphaFoldDB" id="A0A4Q7PK98"/>
<dbReference type="Gene3D" id="3.40.50.300">
    <property type="entry name" value="P-loop containing nucleotide triphosphate hydrolases"/>
    <property type="match status" value="1"/>
</dbReference>
<dbReference type="PANTHER" id="PTHR43553">
    <property type="entry name" value="HEAVY METAL TRANSPORTER"/>
    <property type="match status" value="1"/>
</dbReference>
<evidence type="ECO:0000259" key="9">
    <source>
        <dbReference type="PROSITE" id="PS50893"/>
    </source>
</evidence>
<dbReference type="PROSITE" id="PS50893">
    <property type="entry name" value="ABC_TRANSPORTER_2"/>
    <property type="match status" value="1"/>
</dbReference>
<dbReference type="GO" id="GO:0042626">
    <property type="term" value="F:ATPase-coupled transmembrane transporter activity"/>
    <property type="evidence" value="ECO:0007669"/>
    <property type="project" value="TreeGrafter"/>
</dbReference>
<evidence type="ECO:0000313" key="10">
    <source>
        <dbReference type="EMBL" id="RZT00698.1"/>
    </source>
</evidence>
<dbReference type="PANTHER" id="PTHR43553:SF27">
    <property type="entry name" value="ENERGY-COUPLING FACTOR TRANSPORTER ATP-BINDING PROTEIN ECFA2"/>
    <property type="match status" value="1"/>
</dbReference>
<evidence type="ECO:0000313" key="11">
    <source>
        <dbReference type="Proteomes" id="UP000292927"/>
    </source>
</evidence>
<dbReference type="InterPro" id="IPR030946">
    <property type="entry name" value="EcfA2"/>
</dbReference>
<dbReference type="GO" id="GO:0016887">
    <property type="term" value="F:ATP hydrolysis activity"/>
    <property type="evidence" value="ECO:0007669"/>
    <property type="project" value="InterPro"/>
</dbReference>
<dbReference type="SUPFAM" id="SSF52540">
    <property type="entry name" value="P-loop containing nucleoside triphosphate hydrolases"/>
    <property type="match status" value="1"/>
</dbReference>
<dbReference type="InterPro" id="IPR050095">
    <property type="entry name" value="ECF_ABC_transporter_ATP-bd"/>
</dbReference>
<evidence type="ECO:0000256" key="7">
    <source>
        <dbReference type="ARBA" id="ARBA00023136"/>
    </source>
</evidence>
<gene>
    <name evidence="10" type="ORF">EV209_2023</name>
</gene>
<dbReference type="SMART" id="SM00382">
    <property type="entry name" value="AAA"/>
    <property type="match status" value="1"/>
</dbReference>
<keyword evidence="11" id="KW-1185">Reference proteome</keyword>
<feature type="domain" description="ABC transporter" evidence="9">
    <location>
        <begin position="3"/>
        <end position="244"/>
    </location>
</feature>
<comment type="subcellular location">
    <subcellularLocation>
        <location evidence="1 8">Cell membrane</location>
        <topology evidence="1 8">Peripheral membrane protein</topology>
    </subcellularLocation>
</comment>
<evidence type="ECO:0000256" key="1">
    <source>
        <dbReference type="ARBA" id="ARBA00004202"/>
    </source>
</evidence>
<dbReference type="EC" id="7.-.-.-" evidence="8"/>
<dbReference type="InterPro" id="IPR027417">
    <property type="entry name" value="P-loop_NTPase"/>
</dbReference>
<dbReference type="NCBIfam" id="TIGR04521">
    <property type="entry name" value="ECF_ATPase_2"/>
    <property type="match status" value="1"/>
</dbReference>
<dbReference type="InterPro" id="IPR017871">
    <property type="entry name" value="ABC_transporter-like_CS"/>
</dbReference>
<evidence type="ECO:0000256" key="8">
    <source>
        <dbReference type="RuleBase" id="RU365104"/>
    </source>
</evidence>
<dbReference type="GO" id="GO:0043190">
    <property type="term" value="C:ATP-binding cassette (ABC) transporter complex"/>
    <property type="evidence" value="ECO:0007669"/>
    <property type="project" value="TreeGrafter"/>
</dbReference>